<dbReference type="CDD" id="cd24058">
    <property type="entry name" value="ASKHA_NBD_ROK_PPGK"/>
    <property type="match status" value="1"/>
</dbReference>
<reference evidence="2" key="1">
    <citation type="journal article" date="2014" name="Int. J. Syst. Evol. Microbiol.">
        <title>Complete genome sequence of Corynebacterium casei LMG S-19264T (=DSM 44701T), isolated from a smear-ripened cheese.</title>
        <authorList>
            <consortium name="US DOE Joint Genome Institute (JGI-PGF)"/>
            <person name="Walter F."/>
            <person name="Albersmeier A."/>
            <person name="Kalinowski J."/>
            <person name="Ruckert C."/>
        </authorList>
    </citation>
    <scope>NUCLEOTIDE SEQUENCE</scope>
    <source>
        <strain evidence="2">JCM 19831</strain>
    </source>
</reference>
<reference evidence="2" key="2">
    <citation type="submission" date="2020-09" db="EMBL/GenBank/DDBJ databases">
        <authorList>
            <person name="Sun Q."/>
            <person name="Ohkuma M."/>
        </authorList>
    </citation>
    <scope>NUCLEOTIDE SEQUENCE</scope>
    <source>
        <strain evidence="2">JCM 19831</strain>
    </source>
</reference>
<dbReference type="InterPro" id="IPR043129">
    <property type="entry name" value="ATPase_NBD"/>
</dbReference>
<dbReference type="Proteomes" id="UP000642070">
    <property type="component" value="Unassembled WGS sequence"/>
</dbReference>
<evidence type="ECO:0000313" key="2">
    <source>
        <dbReference type="EMBL" id="GGM38394.1"/>
    </source>
</evidence>
<dbReference type="Pfam" id="PF00480">
    <property type="entry name" value="ROK"/>
    <property type="match status" value="1"/>
</dbReference>
<protein>
    <submittedName>
        <fullName evidence="2">Polyphosphate glucokinase</fullName>
    </submittedName>
</protein>
<name>A0A917TUP7_9ACTN</name>
<dbReference type="SUPFAM" id="SSF53067">
    <property type="entry name" value="Actin-like ATPase domain"/>
    <property type="match status" value="1"/>
</dbReference>
<gene>
    <name evidence="2" type="ORF">GCM10007977_044830</name>
</gene>
<proteinExistence type="inferred from homology"/>
<evidence type="ECO:0000256" key="1">
    <source>
        <dbReference type="ARBA" id="ARBA00006479"/>
    </source>
</evidence>
<dbReference type="Gene3D" id="3.30.420.40">
    <property type="match status" value="2"/>
</dbReference>
<comment type="caution">
    <text evidence="2">The sequence shown here is derived from an EMBL/GenBank/DDBJ whole genome shotgun (WGS) entry which is preliminary data.</text>
</comment>
<dbReference type="InterPro" id="IPR000600">
    <property type="entry name" value="ROK"/>
</dbReference>
<keyword evidence="3" id="KW-1185">Reference proteome</keyword>
<dbReference type="EMBL" id="BMPI01000021">
    <property type="protein sequence ID" value="GGM38394.1"/>
    <property type="molecule type" value="Genomic_DNA"/>
</dbReference>
<dbReference type="NCBIfam" id="NF045942">
    <property type="entry name" value="PolPhglucPhase"/>
    <property type="match status" value="1"/>
</dbReference>
<dbReference type="RefSeq" id="WP_190251855.1">
    <property type="nucleotide sequence ID" value="NZ_BMPI01000021.1"/>
</dbReference>
<dbReference type="PANTHER" id="PTHR18964">
    <property type="entry name" value="ROK (REPRESSOR, ORF, KINASE) FAMILY"/>
    <property type="match status" value="1"/>
</dbReference>
<sequence>MVVLGIDIGGSGIKGAPVDLSTGVFSSDRVRIETPQPADVPSVVKTVAAVAGHFPPASSVGITFPAVVQHGVTKTAANVDASWVDAPAEHLFTEALGRPVTVLNDADAAGVAEMEYGAGKGVAGLVVMVTFGTGIGSALFIDGTLVPNTELGHVHMSGLHLHGGDAEDYASDRIREQQELDWEQWGLRVQTYLRHLHGLLWPDLIIIGGGVSKKADRFLHYVDVPTRVVPAALQNNAGIVGAALLAERRATSA</sequence>
<evidence type="ECO:0000313" key="3">
    <source>
        <dbReference type="Proteomes" id="UP000642070"/>
    </source>
</evidence>
<accession>A0A917TUP7</accession>
<comment type="similarity">
    <text evidence="1">Belongs to the ROK (NagC/XylR) family.</text>
</comment>
<dbReference type="PANTHER" id="PTHR18964:SF146">
    <property type="entry name" value="POLYPHOSPHATE GLUCOKINASE"/>
    <property type="match status" value="1"/>
</dbReference>
<organism evidence="2 3">
    <name type="scientific">Dactylosporangium sucinum</name>
    <dbReference type="NCBI Taxonomy" id="1424081"/>
    <lineage>
        <taxon>Bacteria</taxon>
        <taxon>Bacillati</taxon>
        <taxon>Actinomycetota</taxon>
        <taxon>Actinomycetes</taxon>
        <taxon>Micromonosporales</taxon>
        <taxon>Micromonosporaceae</taxon>
        <taxon>Dactylosporangium</taxon>
    </lineage>
</organism>
<dbReference type="AlphaFoldDB" id="A0A917TUP7"/>